<proteinExistence type="predicted"/>
<reference evidence="1 2" key="1">
    <citation type="journal article" date="2015" name="Geomicrobiol. J.">
        <title>Caldisalinibacter kiritimatiensis gen. nov., sp. nov., a moderately thermohalophilic thiosulfate-reducing bacterium from a hypersaline microbial mat.</title>
        <authorList>
            <person name="Ben Hania W."/>
            <person name="Joseph M."/>
            <person name="Fiebig A."/>
            <person name="Bunk B."/>
            <person name="Klenk H.-P."/>
            <person name="Fardeau M.-L."/>
            <person name="Spring S."/>
        </authorList>
    </citation>
    <scope>NUCLEOTIDE SEQUENCE [LARGE SCALE GENOMIC DNA]</scope>
    <source>
        <strain evidence="1 2">L21-TH-D2</strain>
    </source>
</reference>
<keyword evidence="2" id="KW-1185">Reference proteome</keyword>
<organism evidence="1 2">
    <name type="scientific">Caldisalinibacter kiritimatiensis</name>
    <dbReference type="NCBI Taxonomy" id="1304284"/>
    <lineage>
        <taxon>Bacteria</taxon>
        <taxon>Bacillati</taxon>
        <taxon>Bacillota</taxon>
        <taxon>Tissierellia</taxon>
        <taxon>Tissierellales</taxon>
        <taxon>Thermohalobacteraceae</taxon>
        <taxon>Caldisalinibacter</taxon>
    </lineage>
</organism>
<dbReference type="OrthoDB" id="9783544at2"/>
<evidence type="ECO:0000313" key="2">
    <source>
        <dbReference type="Proteomes" id="UP000013378"/>
    </source>
</evidence>
<dbReference type="Proteomes" id="UP000013378">
    <property type="component" value="Unassembled WGS sequence"/>
</dbReference>
<evidence type="ECO:0000313" key="1">
    <source>
        <dbReference type="EMBL" id="EOD01673.1"/>
    </source>
</evidence>
<dbReference type="eggNOG" id="ENOG502Z9AE">
    <property type="taxonomic scope" value="Bacteria"/>
</dbReference>
<accession>R1AWU8</accession>
<name>R1AWU8_9FIRM</name>
<dbReference type="AlphaFoldDB" id="R1AWU8"/>
<dbReference type="STRING" id="1304284.L21TH_0214"/>
<dbReference type="EMBL" id="ARZA01000039">
    <property type="protein sequence ID" value="EOD01673.1"/>
    <property type="molecule type" value="Genomic_DNA"/>
</dbReference>
<protein>
    <submittedName>
        <fullName evidence="1">Uncharacterized protein</fullName>
    </submittedName>
</protein>
<dbReference type="RefSeq" id="WP_006306967.1">
    <property type="nucleotide sequence ID" value="NZ_ARZA01000039.1"/>
</dbReference>
<comment type="caution">
    <text evidence="1">The sequence shown here is derived from an EMBL/GenBank/DDBJ whole genome shotgun (WGS) entry which is preliminary data.</text>
</comment>
<sequence length="350" mass="38726">MLLDTITDKHKIISIVGMAKNAGKTVTLNHIIEEALYKDMVLGLTSTGRDGESQDIVTNTEKPMIYVSEGTIVATTADFLDKADAKVEVLKITDYSTPLGYVVIGRVRDSGYIQIAGPQTNKDIREICTEMLYLGAQLVVIDGALDRMSSAAPTISEGTILATGAVLSRDMNKVIEKTLHTIELFRLPEITGDKERSIIRGIFERNKTALIDKDYNVTYLDIKTALNSGNVIGSNLKEDTIYVVVTGALVKKTIEDVIKNRGKNGNIKFVVRDGTKIFIDAKSWQRFKRMGIKVEVLHSIETLAVTLNPYSPQGYYFEPKKFLDTMNTYLKDIPVFDVVLGGGENAISYK</sequence>
<gene>
    <name evidence="1" type="ORF">L21TH_0214</name>
</gene>